<protein>
    <submittedName>
        <fullName evidence="3">DUF4340 domain-containing protein</fullName>
    </submittedName>
</protein>
<feature type="region of interest" description="Disordered" evidence="1">
    <location>
        <begin position="268"/>
        <end position="287"/>
    </location>
</feature>
<dbReference type="InterPro" id="IPR025641">
    <property type="entry name" value="DUF4340"/>
</dbReference>
<dbReference type="EMBL" id="JBBMFT010000008">
    <property type="protein sequence ID" value="MEQ2457124.1"/>
    <property type="molecule type" value="Genomic_DNA"/>
</dbReference>
<feature type="compositionally biased region" description="Polar residues" evidence="1">
    <location>
        <begin position="276"/>
        <end position="285"/>
    </location>
</feature>
<dbReference type="Proteomes" id="UP001440599">
    <property type="component" value="Unassembled WGS sequence"/>
</dbReference>
<feature type="domain" description="DUF4340" evidence="2">
    <location>
        <begin position="70"/>
        <end position="258"/>
    </location>
</feature>
<sequence length="471" mass="53012">MKRYKRIYLLLAVLVVACAVTFGVSRYQEHKEQISNSDQVVLEIPTDSVQSLSWEYDGQSLAFHREDGVWVYDEDAAFPVDEDKMSQMLERFASFGVAFIIEEVEDLGQYGLDDPVCTIEITTEEQNYTVQLGDYSTMDSQRYVSIGDGNVYLVQDDPLDDFDAQLSDLIAQDDVPYFEQANQITFSGSENYTITYEEDGADTYRDSDVYFTEVDGDHVPLDTSRVNSYLKNLSYLDLTHYVTYNATEEAIQGCGLDDPELIIQVNYTTEDEEGNESTQDFTLSVSRDPDQLAELAEQSGETDEEEDPESITAYARVGESQILYQITGEEYQQLMAAAYDDLRHPEVVPAETEDISQIDITLEGVAYTITSEGSGEERTYSYQEQELDLTDLESALQALQADRFTDEEPTQKQEISLTLHLDLEGEPTVSIELYRYDGSDCLAVVDGQPVCLVARSSVVELIEAINAIVLN</sequence>
<evidence type="ECO:0000256" key="1">
    <source>
        <dbReference type="SAM" id="MobiDB-lite"/>
    </source>
</evidence>
<name>A0ABV1ER95_9FIRM</name>
<accession>A0ABV1ER95</accession>
<comment type="caution">
    <text evidence="3">The sequence shown here is derived from an EMBL/GenBank/DDBJ whole genome shotgun (WGS) entry which is preliminary data.</text>
</comment>
<proteinExistence type="predicted"/>
<dbReference type="RefSeq" id="WP_349140890.1">
    <property type="nucleotide sequence ID" value="NZ_JBBMFT010000008.1"/>
</dbReference>
<dbReference type="PROSITE" id="PS51257">
    <property type="entry name" value="PROKAR_LIPOPROTEIN"/>
    <property type="match status" value="1"/>
</dbReference>
<evidence type="ECO:0000313" key="3">
    <source>
        <dbReference type="EMBL" id="MEQ2457124.1"/>
    </source>
</evidence>
<dbReference type="Pfam" id="PF14238">
    <property type="entry name" value="DUF4340"/>
    <property type="match status" value="1"/>
</dbReference>
<reference evidence="3 4" key="1">
    <citation type="submission" date="2024-03" db="EMBL/GenBank/DDBJ databases">
        <title>Human intestinal bacterial collection.</title>
        <authorList>
            <person name="Pauvert C."/>
            <person name="Hitch T.C.A."/>
            <person name="Clavel T."/>
        </authorList>
    </citation>
    <scope>NUCLEOTIDE SEQUENCE [LARGE SCALE GENOMIC DNA]</scope>
    <source>
        <strain evidence="3 4">CLA-AP-H34</strain>
    </source>
</reference>
<evidence type="ECO:0000313" key="4">
    <source>
        <dbReference type="Proteomes" id="UP001440599"/>
    </source>
</evidence>
<evidence type="ECO:0000259" key="2">
    <source>
        <dbReference type="Pfam" id="PF14238"/>
    </source>
</evidence>
<organism evidence="3 4">
    <name type="scientific">Flavonifractor hominis</name>
    <dbReference type="NCBI Taxonomy" id="3133178"/>
    <lineage>
        <taxon>Bacteria</taxon>
        <taxon>Bacillati</taxon>
        <taxon>Bacillota</taxon>
        <taxon>Clostridia</taxon>
        <taxon>Eubacteriales</taxon>
        <taxon>Oscillospiraceae</taxon>
        <taxon>Flavonifractor</taxon>
    </lineage>
</organism>
<dbReference type="SUPFAM" id="SSF82171">
    <property type="entry name" value="DPP6 N-terminal domain-like"/>
    <property type="match status" value="1"/>
</dbReference>
<keyword evidence="4" id="KW-1185">Reference proteome</keyword>
<gene>
    <name evidence="3" type="ORF">WMO45_11370</name>
</gene>